<proteinExistence type="predicted"/>
<keyword evidence="2" id="KW-1185">Reference proteome</keyword>
<dbReference type="Pfam" id="PF07920">
    <property type="entry name" value="DUF1684"/>
    <property type="match status" value="1"/>
</dbReference>
<evidence type="ECO:0000313" key="1">
    <source>
        <dbReference type="EMBL" id="MCG2420013.1"/>
    </source>
</evidence>
<dbReference type="Proteomes" id="UP001139461">
    <property type="component" value="Unassembled WGS sequence"/>
</dbReference>
<dbReference type="PANTHER" id="PTHR41913:SF1">
    <property type="entry name" value="DUF1684 DOMAIN-CONTAINING PROTEIN"/>
    <property type="match status" value="1"/>
</dbReference>
<evidence type="ECO:0000313" key="2">
    <source>
        <dbReference type="Proteomes" id="UP001139461"/>
    </source>
</evidence>
<organism evidence="1 2">
    <name type="scientific">Aequorivita vitellina</name>
    <dbReference type="NCBI Taxonomy" id="2874475"/>
    <lineage>
        <taxon>Bacteria</taxon>
        <taxon>Pseudomonadati</taxon>
        <taxon>Bacteroidota</taxon>
        <taxon>Flavobacteriia</taxon>
        <taxon>Flavobacteriales</taxon>
        <taxon>Flavobacteriaceae</taxon>
        <taxon>Aequorivita</taxon>
    </lineage>
</organism>
<gene>
    <name evidence="1" type="ORF">K8089_13370</name>
</gene>
<dbReference type="PANTHER" id="PTHR41913">
    <property type="entry name" value="DUF1684 DOMAIN-CONTAINING PROTEIN"/>
    <property type="match status" value="1"/>
</dbReference>
<dbReference type="EMBL" id="JAIRBA010000030">
    <property type="protein sequence ID" value="MCG2420013.1"/>
    <property type="molecule type" value="Genomic_DNA"/>
</dbReference>
<comment type="caution">
    <text evidence="1">The sequence shown here is derived from an EMBL/GenBank/DDBJ whole genome shotgun (WGS) entry which is preliminary data.</text>
</comment>
<name>A0A9X1QZP1_9FLAO</name>
<dbReference type="AlphaFoldDB" id="A0A9X1QZP1"/>
<reference evidence="1" key="1">
    <citation type="submission" date="2021-09" db="EMBL/GenBank/DDBJ databases">
        <title>Genome of Aequorivita sp. strain F47161.</title>
        <authorList>
            <person name="Wang Y."/>
        </authorList>
    </citation>
    <scope>NUCLEOTIDE SEQUENCE</scope>
    <source>
        <strain evidence="1">F47161</strain>
    </source>
</reference>
<dbReference type="InterPro" id="IPR012467">
    <property type="entry name" value="DUF1684"/>
</dbReference>
<dbReference type="RefSeq" id="WP_237603796.1">
    <property type="nucleotide sequence ID" value="NZ_JAIRBA010000030.1"/>
</dbReference>
<sequence>MSPLQLFCCFFIISVSISAQNEGLIAESKAEQIKLNEEFSNPETTILEPEDFKKFKGLEFYPIEEKFIVTAKFVRTPNEKPFLMPTTTSRTPEYVKYGEAHFTLDGKDFVLNLFKSVEPYDEPGYEDYLFLPFTDLTSGDGSYGGGRFLDMRIPEGDSIIIDFNKAYNPYCAYSLRYSCPIPPKENDLLIRIEAGVKDFGKH</sequence>
<protein>
    <submittedName>
        <fullName evidence="1">DUF1684 domain-containing protein</fullName>
    </submittedName>
</protein>
<accession>A0A9X1QZP1</accession>